<dbReference type="SUPFAM" id="SSF56601">
    <property type="entry name" value="beta-lactamase/transpeptidase-like"/>
    <property type="match status" value="1"/>
</dbReference>
<dbReference type="EMBL" id="LVVL01000015">
    <property type="protein sequence ID" value="OAN12234.1"/>
    <property type="molecule type" value="Genomic_DNA"/>
</dbReference>
<dbReference type="Proteomes" id="UP000078447">
    <property type="component" value="Unassembled WGS sequence"/>
</dbReference>
<dbReference type="InterPro" id="IPR050789">
    <property type="entry name" value="Diverse_Enzym_Activities"/>
</dbReference>
<comment type="caution">
    <text evidence="2">The sequence shown here is derived from an EMBL/GenBank/DDBJ whole genome shotgun (WGS) entry which is preliminary data.</text>
</comment>
<sequence>MQASYRQLISYVSEIKEQNHSSAAALLVMQHDNIILEHYEGFHSNEDSNPIHINSMFNIASARKSYLAFAIGFALYEKKIHSLDDLISHYLNTYDTGVVQGTTIRHLVTHSHGLNERADGSIYREFAAGEGWAYRGINVKIMTQLFKHLYGYDFPRLLEERIFVPLGFKYTKWSTEISATLVKVIDDPKQAADFQLYPFADGMGSNLHTTARELAIWGNLHLNMGRHQGIQVVPEEVIRLCTSIQNLQYDDAQLPDNGLFWYVQDEAKDRSEIGEQVPKGSYQILGNTGPLLLVVPEQQLVVVRMYNRRYNYGGSHYLHYLREFSNLASETFTIH</sequence>
<dbReference type="Pfam" id="PF00144">
    <property type="entry name" value="Beta-lactamase"/>
    <property type="match status" value="1"/>
</dbReference>
<dbReference type="PANTHER" id="PTHR43283">
    <property type="entry name" value="BETA-LACTAMASE-RELATED"/>
    <property type="match status" value="1"/>
</dbReference>
<accession>A0ABX2V6J3</accession>
<feature type="domain" description="Beta-lactamase-related" evidence="1">
    <location>
        <begin position="11"/>
        <end position="313"/>
    </location>
</feature>
<dbReference type="InterPro" id="IPR012338">
    <property type="entry name" value="Beta-lactam/transpept-like"/>
</dbReference>
<evidence type="ECO:0000259" key="1">
    <source>
        <dbReference type="Pfam" id="PF00144"/>
    </source>
</evidence>
<proteinExistence type="predicted"/>
<dbReference type="PANTHER" id="PTHR43283:SF7">
    <property type="entry name" value="BETA-LACTAMASE-RELATED DOMAIN-CONTAINING PROTEIN"/>
    <property type="match status" value="1"/>
</dbReference>
<evidence type="ECO:0000313" key="3">
    <source>
        <dbReference type="Proteomes" id="UP000078447"/>
    </source>
</evidence>
<dbReference type="RefSeq" id="WP_028106950.1">
    <property type="nucleotide sequence ID" value="NZ_LVVL01000015.1"/>
</dbReference>
<name>A0ABX2V6J3_9BACL</name>
<evidence type="ECO:0000313" key="2">
    <source>
        <dbReference type="EMBL" id="OAN12234.1"/>
    </source>
</evidence>
<reference evidence="2 3" key="1">
    <citation type="submission" date="2016-03" db="EMBL/GenBank/DDBJ databases">
        <authorList>
            <person name="Cho S.-Y."/>
            <person name="Lim S."/>
            <person name="Kim H."/>
            <person name="Soh E.H."/>
            <person name="Moon J.S."/>
        </authorList>
    </citation>
    <scope>NUCLEOTIDE SEQUENCE [LARGE SCALE GENOMIC DNA]</scope>
    <source>
        <strain evidence="2 3">KCTC 3810</strain>
    </source>
</reference>
<protein>
    <submittedName>
        <fullName evidence="2">Penicillin-binding protein</fullName>
    </submittedName>
</protein>
<organism evidence="2 3">
    <name type="scientific">Exiguobacterium undae</name>
    <dbReference type="NCBI Taxonomy" id="169177"/>
    <lineage>
        <taxon>Bacteria</taxon>
        <taxon>Bacillati</taxon>
        <taxon>Bacillota</taxon>
        <taxon>Bacilli</taxon>
        <taxon>Bacillales</taxon>
        <taxon>Bacillales Family XII. Incertae Sedis</taxon>
        <taxon>Exiguobacterium</taxon>
    </lineage>
</organism>
<dbReference type="Gene3D" id="3.40.710.10">
    <property type="entry name" value="DD-peptidase/beta-lactamase superfamily"/>
    <property type="match status" value="1"/>
</dbReference>
<keyword evidence="3" id="KW-1185">Reference proteome</keyword>
<dbReference type="InterPro" id="IPR001466">
    <property type="entry name" value="Beta-lactam-related"/>
</dbReference>
<gene>
    <name evidence="2" type="ORF">A3783_11855</name>
</gene>